<feature type="compositionally biased region" description="Pro residues" evidence="1">
    <location>
        <begin position="269"/>
        <end position="281"/>
    </location>
</feature>
<dbReference type="OrthoDB" id="6598607at2759"/>
<name>A0A5E4MEZ9_9HEMI</name>
<feature type="region of interest" description="Disordered" evidence="1">
    <location>
        <begin position="219"/>
        <end position="318"/>
    </location>
</feature>
<evidence type="ECO:0000313" key="3">
    <source>
        <dbReference type="Proteomes" id="UP000325440"/>
    </source>
</evidence>
<reference evidence="2 3" key="1">
    <citation type="submission" date="2019-08" db="EMBL/GenBank/DDBJ databases">
        <authorList>
            <person name="Alioto T."/>
            <person name="Alioto T."/>
            <person name="Gomez Garrido J."/>
        </authorList>
    </citation>
    <scope>NUCLEOTIDE SEQUENCE [LARGE SCALE GENOMIC DNA]</scope>
</reference>
<sequence length="318" mass="35906">MNFLTIKKLFGKKKKPKVQNDPLSNDDRRRLKDLEVFRPLPDKVARHVDDIKSILSEMSDRRALSDYQQFVGKLNGLLDFLKGNAVLREYVNGVYSEEQKSSYNLTVTQLCRTCEDLSSQMKTMTFLNNRNLRAADMVTEIDEYSKLYENRKKLYADLESACTRHMEAKWAKLKTSTDKHLIEDFLKEIITQKQAIQSRHDQAVEIHAKLSARLRNRGASVANAKGNRYQQTAANEDARTDTDDVRDDGVAGDFDDFEDSFGSSWITIEPPPPPPPPPPRTPAIAPGRIAAIGSGGRNATESVSTPDSDNRRENLSSD</sequence>
<accession>A0A5E4MEZ9</accession>
<feature type="compositionally biased region" description="Basic and acidic residues" evidence="1">
    <location>
        <begin position="236"/>
        <end position="249"/>
    </location>
</feature>
<dbReference type="Proteomes" id="UP000325440">
    <property type="component" value="Unassembled WGS sequence"/>
</dbReference>
<organism evidence="2 3">
    <name type="scientific">Cinara cedri</name>
    <dbReference type="NCBI Taxonomy" id="506608"/>
    <lineage>
        <taxon>Eukaryota</taxon>
        <taxon>Metazoa</taxon>
        <taxon>Ecdysozoa</taxon>
        <taxon>Arthropoda</taxon>
        <taxon>Hexapoda</taxon>
        <taxon>Insecta</taxon>
        <taxon>Pterygota</taxon>
        <taxon>Neoptera</taxon>
        <taxon>Paraneoptera</taxon>
        <taxon>Hemiptera</taxon>
        <taxon>Sternorrhyncha</taxon>
        <taxon>Aphidomorpha</taxon>
        <taxon>Aphidoidea</taxon>
        <taxon>Aphididae</taxon>
        <taxon>Lachninae</taxon>
        <taxon>Cinara</taxon>
    </lineage>
</organism>
<dbReference type="EMBL" id="CABPRJ010000485">
    <property type="protein sequence ID" value="VVC28892.1"/>
    <property type="molecule type" value="Genomic_DNA"/>
</dbReference>
<evidence type="ECO:0000313" key="2">
    <source>
        <dbReference type="EMBL" id="VVC28892.1"/>
    </source>
</evidence>
<feature type="compositionally biased region" description="Basic and acidic residues" evidence="1">
    <location>
        <begin position="308"/>
        <end position="318"/>
    </location>
</feature>
<protein>
    <submittedName>
        <fullName evidence="2">Uncharacterized protein</fullName>
    </submittedName>
</protein>
<gene>
    <name evidence="2" type="ORF">CINCED_3A022692</name>
</gene>
<keyword evidence="3" id="KW-1185">Reference proteome</keyword>
<proteinExistence type="predicted"/>
<evidence type="ECO:0000256" key="1">
    <source>
        <dbReference type="SAM" id="MobiDB-lite"/>
    </source>
</evidence>
<feature type="compositionally biased region" description="Low complexity" evidence="1">
    <location>
        <begin position="282"/>
        <end position="292"/>
    </location>
</feature>
<dbReference type="AlphaFoldDB" id="A0A5E4MEZ9"/>